<evidence type="ECO:0000256" key="4">
    <source>
        <dbReference type="PIRSR" id="PIRSR015582-1"/>
    </source>
</evidence>
<dbReference type="InterPro" id="IPR011206">
    <property type="entry name" value="Citrate_lyase_beta/mcl1/mcl2"/>
</dbReference>
<reference evidence="7" key="1">
    <citation type="journal article" date="2014" name="Int. J. Syst. Evol. Microbiol.">
        <title>Complete genome sequence of Corynebacterium casei LMG S-19264T (=DSM 44701T), isolated from a smear-ripened cheese.</title>
        <authorList>
            <consortium name="US DOE Joint Genome Institute (JGI-PGF)"/>
            <person name="Walter F."/>
            <person name="Albersmeier A."/>
            <person name="Kalinowski J."/>
            <person name="Ruckert C."/>
        </authorList>
    </citation>
    <scope>NUCLEOTIDE SEQUENCE</scope>
    <source>
        <strain evidence="7">VKM Ac-1940</strain>
    </source>
</reference>
<evidence type="ECO:0000256" key="2">
    <source>
        <dbReference type="ARBA" id="ARBA00022723"/>
    </source>
</evidence>
<dbReference type="PANTHER" id="PTHR32308:SF10">
    <property type="entry name" value="CITRATE LYASE SUBUNIT BETA"/>
    <property type="match status" value="1"/>
</dbReference>
<organism evidence="7 8">
    <name type="scientific">Microbacterium dextranolyticum</name>
    <dbReference type="NCBI Taxonomy" id="36806"/>
    <lineage>
        <taxon>Bacteria</taxon>
        <taxon>Bacillati</taxon>
        <taxon>Actinomycetota</taxon>
        <taxon>Actinomycetes</taxon>
        <taxon>Micrococcales</taxon>
        <taxon>Microbacteriaceae</taxon>
        <taxon>Microbacterium</taxon>
    </lineage>
</organism>
<reference evidence="7" key="2">
    <citation type="submission" date="2023-01" db="EMBL/GenBank/DDBJ databases">
        <authorList>
            <person name="Sun Q."/>
            <person name="Evtushenko L."/>
        </authorList>
    </citation>
    <scope>NUCLEOTIDE SEQUENCE</scope>
    <source>
        <strain evidence="7">VKM Ac-1940</strain>
    </source>
</reference>
<dbReference type="EMBL" id="BSER01000009">
    <property type="protein sequence ID" value="GLJ95780.1"/>
    <property type="molecule type" value="Genomic_DNA"/>
</dbReference>
<dbReference type="InterPro" id="IPR005000">
    <property type="entry name" value="Aldolase/citrate-lyase_domain"/>
</dbReference>
<evidence type="ECO:0000313" key="8">
    <source>
        <dbReference type="Proteomes" id="UP001142291"/>
    </source>
</evidence>
<dbReference type="PIRSF" id="PIRSF015582">
    <property type="entry name" value="Cit_lyase_B"/>
    <property type="match status" value="1"/>
</dbReference>
<dbReference type="GO" id="GO:0016829">
    <property type="term" value="F:lyase activity"/>
    <property type="evidence" value="ECO:0007669"/>
    <property type="project" value="UniProtKB-KW"/>
</dbReference>
<dbReference type="PANTHER" id="PTHR32308">
    <property type="entry name" value="LYASE BETA SUBUNIT, PUTATIVE (AFU_ORTHOLOGUE AFUA_4G13030)-RELATED"/>
    <property type="match status" value="1"/>
</dbReference>
<keyword evidence="2 5" id="KW-0479">Metal-binding</keyword>
<feature type="binding site" evidence="4">
    <location>
        <position position="63"/>
    </location>
    <ligand>
        <name>substrate</name>
    </ligand>
</feature>
<protein>
    <submittedName>
        <fullName evidence="7">CoA ester lyase</fullName>
    </submittedName>
</protein>
<keyword evidence="7" id="KW-0456">Lyase</keyword>
<dbReference type="Gene3D" id="3.20.20.60">
    <property type="entry name" value="Phosphoenolpyruvate-binding domains"/>
    <property type="match status" value="1"/>
</dbReference>
<name>A0A9W6HM24_9MICO</name>
<feature type="binding site" evidence="5">
    <location>
        <position position="138"/>
    </location>
    <ligand>
        <name>Mg(2+)</name>
        <dbReference type="ChEBI" id="CHEBI:18420"/>
    </ligand>
</feature>
<dbReference type="AlphaFoldDB" id="A0A9W6HM24"/>
<dbReference type="InterPro" id="IPR015813">
    <property type="entry name" value="Pyrv/PenolPyrv_kinase-like_dom"/>
</dbReference>
<evidence type="ECO:0000256" key="1">
    <source>
        <dbReference type="ARBA" id="ARBA00001946"/>
    </source>
</evidence>
<gene>
    <name evidence="7" type="ORF">GCM10017591_18430</name>
</gene>
<keyword evidence="8" id="KW-1185">Reference proteome</keyword>
<dbReference type="RefSeq" id="WP_204963756.1">
    <property type="nucleotide sequence ID" value="NZ_BAAAUR010000001.1"/>
</dbReference>
<evidence type="ECO:0000313" key="7">
    <source>
        <dbReference type="EMBL" id="GLJ95780.1"/>
    </source>
</evidence>
<proteinExistence type="predicted"/>
<dbReference type="GO" id="GO:0000287">
    <property type="term" value="F:magnesium ion binding"/>
    <property type="evidence" value="ECO:0007669"/>
    <property type="project" value="TreeGrafter"/>
</dbReference>
<evidence type="ECO:0000259" key="6">
    <source>
        <dbReference type="Pfam" id="PF03328"/>
    </source>
</evidence>
<dbReference type="Pfam" id="PF03328">
    <property type="entry name" value="HpcH_HpaI"/>
    <property type="match status" value="1"/>
</dbReference>
<dbReference type="Proteomes" id="UP001142291">
    <property type="component" value="Unassembled WGS sequence"/>
</dbReference>
<accession>A0A9W6HM24</accession>
<sequence>MNPALGPALLFCPADRPDRFEKAAERADAVILDLEDAVAPANKVAARGYLIDAHLDPARVIVRINGIDTPEAVADIATLSQTDFRLIMVPKAESAKSIARLDPRFEVIAQCETARGFVRAEKVAAAPNVVGLGWGSEDLVASLGGTSSRRADGGYRDVVRHARSRLLLAAAAHGIAAIDAVHVDIADDVGLRHEAEDAAASGFQASACIHPAQVATIRAAYRPDAGTVARSRRLLAAATGERGAFRFEGRMVDEPVLRHARTVISRAEA</sequence>
<comment type="cofactor">
    <cofactor evidence="1">
        <name>Mg(2+)</name>
        <dbReference type="ChEBI" id="CHEBI:18420"/>
    </cofactor>
</comment>
<keyword evidence="3 5" id="KW-0460">Magnesium</keyword>
<feature type="binding site" evidence="5">
    <location>
        <position position="112"/>
    </location>
    <ligand>
        <name>Mg(2+)</name>
        <dbReference type="ChEBI" id="CHEBI:18420"/>
    </ligand>
</feature>
<evidence type="ECO:0000256" key="5">
    <source>
        <dbReference type="PIRSR" id="PIRSR015582-2"/>
    </source>
</evidence>
<dbReference type="SUPFAM" id="SSF51621">
    <property type="entry name" value="Phosphoenolpyruvate/pyruvate domain"/>
    <property type="match status" value="1"/>
</dbReference>
<comment type="caution">
    <text evidence="7">The sequence shown here is derived from an EMBL/GenBank/DDBJ whole genome shotgun (WGS) entry which is preliminary data.</text>
</comment>
<feature type="domain" description="HpcH/HpaI aldolase/citrate lyase" evidence="6">
    <location>
        <begin position="9"/>
        <end position="211"/>
    </location>
</feature>
<dbReference type="GO" id="GO:0006107">
    <property type="term" value="P:oxaloacetate metabolic process"/>
    <property type="evidence" value="ECO:0007669"/>
    <property type="project" value="TreeGrafter"/>
</dbReference>
<evidence type="ECO:0000256" key="3">
    <source>
        <dbReference type="ARBA" id="ARBA00022842"/>
    </source>
</evidence>
<dbReference type="InterPro" id="IPR040442">
    <property type="entry name" value="Pyrv_kinase-like_dom_sf"/>
</dbReference>
<feature type="binding site" evidence="4">
    <location>
        <position position="112"/>
    </location>
    <ligand>
        <name>substrate</name>
    </ligand>
</feature>